<dbReference type="EMBL" id="JAPWDS010000003">
    <property type="protein sequence ID" value="KAJ5504787.1"/>
    <property type="molecule type" value="Genomic_DNA"/>
</dbReference>
<dbReference type="OrthoDB" id="341259at2759"/>
<protein>
    <submittedName>
        <fullName evidence="1">Uncharacterized protein</fullName>
    </submittedName>
</protein>
<dbReference type="Proteomes" id="UP001149954">
    <property type="component" value="Unassembled WGS sequence"/>
</dbReference>
<keyword evidence="2" id="KW-1185">Reference proteome</keyword>
<comment type="caution">
    <text evidence="1">The sequence shown here is derived from an EMBL/GenBank/DDBJ whole genome shotgun (WGS) entry which is preliminary data.</text>
</comment>
<organism evidence="1 2">
    <name type="scientific">Penicillium fimorum</name>
    <dbReference type="NCBI Taxonomy" id="1882269"/>
    <lineage>
        <taxon>Eukaryota</taxon>
        <taxon>Fungi</taxon>
        <taxon>Dikarya</taxon>
        <taxon>Ascomycota</taxon>
        <taxon>Pezizomycotina</taxon>
        <taxon>Eurotiomycetes</taxon>
        <taxon>Eurotiomycetidae</taxon>
        <taxon>Eurotiales</taxon>
        <taxon>Aspergillaceae</taxon>
        <taxon>Penicillium</taxon>
    </lineage>
</organism>
<evidence type="ECO:0000313" key="1">
    <source>
        <dbReference type="EMBL" id="KAJ5504787.1"/>
    </source>
</evidence>
<proteinExistence type="predicted"/>
<dbReference type="AlphaFoldDB" id="A0A9X0C7D2"/>
<gene>
    <name evidence="1" type="ORF">N7463_007661</name>
</gene>
<evidence type="ECO:0000313" key="2">
    <source>
        <dbReference type="Proteomes" id="UP001149954"/>
    </source>
</evidence>
<name>A0A9X0C7D2_9EURO</name>
<reference evidence="1" key="1">
    <citation type="submission" date="2022-12" db="EMBL/GenBank/DDBJ databases">
        <authorList>
            <person name="Petersen C."/>
        </authorList>
    </citation>
    <scope>NUCLEOTIDE SEQUENCE</scope>
    <source>
        <strain evidence="1">IBT 29495</strain>
    </source>
</reference>
<sequence length="190" mass="21156">MAINLELTNSLQAISIAYLEQVNWSTIIDTAVQFVFWESFHRRQNVQALDSQLWDFLKSRSNYRSWVKFTTLKSVRALADASEIVTRLFIQSIVTFYTPSISILSAEKGTGVFDDFTSTLGVPTETCVRSPLAYDPCLSATNSFAMRPRLVFEPHVGHTTASDIAHGPTSSADEIDPGISVLFSPMQRAL</sequence>
<reference evidence="1" key="2">
    <citation type="journal article" date="2023" name="IMA Fungus">
        <title>Comparative genomic study of the Penicillium genus elucidates a diverse pangenome and 15 lateral gene transfer events.</title>
        <authorList>
            <person name="Petersen C."/>
            <person name="Sorensen T."/>
            <person name="Nielsen M.R."/>
            <person name="Sondergaard T.E."/>
            <person name="Sorensen J.L."/>
            <person name="Fitzpatrick D.A."/>
            <person name="Frisvad J.C."/>
            <person name="Nielsen K.L."/>
        </authorList>
    </citation>
    <scope>NUCLEOTIDE SEQUENCE</scope>
    <source>
        <strain evidence="1">IBT 29495</strain>
    </source>
</reference>
<accession>A0A9X0C7D2</accession>